<dbReference type="Pfam" id="PF01569">
    <property type="entry name" value="PAP2"/>
    <property type="match status" value="1"/>
</dbReference>
<dbReference type="SUPFAM" id="SSF48317">
    <property type="entry name" value="Acid phosphatase/Vanadium-dependent haloperoxidase"/>
    <property type="match status" value="1"/>
</dbReference>
<comment type="caution">
    <text evidence="2">The sequence shown here is derived from an EMBL/GenBank/DDBJ whole genome shotgun (WGS) entry which is preliminary data.</text>
</comment>
<dbReference type="InterPro" id="IPR000326">
    <property type="entry name" value="PAP2/HPO"/>
</dbReference>
<accession>A0A318PE50</accession>
<dbReference type="AlphaFoldDB" id="A0A318PE50"/>
<dbReference type="OrthoDB" id="9801622at2"/>
<evidence type="ECO:0000313" key="2">
    <source>
        <dbReference type="EMBL" id="PYD55510.1"/>
    </source>
</evidence>
<evidence type="ECO:0000259" key="1">
    <source>
        <dbReference type="Pfam" id="PF01569"/>
    </source>
</evidence>
<dbReference type="Proteomes" id="UP000248257">
    <property type="component" value="Unassembled WGS sequence"/>
</dbReference>
<dbReference type="Gene3D" id="1.20.144.10">
    <property type="entry name" value="Phosphatidic acid phosphatase type 2/haloperoxidase"/>
    <property type="match status" value="1"/>
</dbReference>
<sequence length="161" mass="17979">MVGIRPLHDPNLHLATPYWIDPDAFNHWASFPSDHAALLGGLAYTIYRSSNSLGIVSFLFILIINTTRMFFGYHFFTDIAAGTALGISCVIASAPLNKTRLVNYLTLLEARKPALFYCGAFYICLCISNMFAEYRDEAVRLKSSIHLHLHHKNKQSVGAAD</sequence>
<gene>
    <name evidence="2" type="ORF">CFR75_16155</name>
</gene>
<organism evidence="2 3">
    <name type="scientific">Komagataeibacter xylinus</name>
    <name type="common">Gluconacetobacter xylinus</name>
    <dbReference type="NCBI Taxonomy" id="28448"/>
    <lineage>
        <taxon>Bacteria</taxon>
        <taxon>Pseudomonadati</taxon>
        <taxon>Pseudomonadota</taxon>
        <taxon>Alphaproteobacteria</taxon>
        <taxon>Acetobacterales</taxon>
        <taxon>Acetobacteraceae</taxon>
        <taxon>Komagataeibacter</taxon>
    </lineage>
</organism>
<evidence type="ECO:0000313" key="3">
    <source>
        <dbReference type="Proteomes" id="UP000248257"/>
    </source>
</evidence>
<proteinExistence type="predicted"/>
<dbReference type="RefSeq" id="WP_110570467.1">
    <property type="nucleotide sequence ID" value="NZ_CBCRXN010000073.1"/>
</dbReference>
<protein>
    <recommendedName>
        <fullName evidence="1">Phosphatidic acid phosphatase type 2/haloperoxidase domain-containing protein</fullName>
    </recommendedName>
</protein>
<reference evidence="2 3" key="1">
    <citation type="submission" date="2017-07" db="EMBL/GenBank/DDBJ databases">
        <title>A draft genome sequence of Komagataeibacter xylinus LMG 1515.</title>
        <authorList>
            <person name="Skraban J."/>
            <person name="Cleenwerck I."/>
            <person name="Vandamme P."/>
            <person name="Trcek J."/>
        </authorList>
    </citation>
    <scope>NUCLEOTIDE SEQUENCE [LARGE SCALE GENOMIC DNA]</scope>
    <source>
        <strain evidence="2 3">LMG 1515</strain>
    </source>
</reference>
<dbReference type="CDD" id="cd01610">
    <property type="entry name" value="PAP2_like"/>
    <property type="match status" value="1"/>
</dbReference>
<keyword evidence="3" id="KW-1185">Reference proteome</keyword>
<name>A0A318PE50_KOMXY</name>
<feature type="domain" description="Phosphatidic acid phosphatase type 2/haloperoxidase" evidence="1">
    <location>
        <begin position="13"/>
        <end position="95"/>
    </location>
</feature>
<dbReference type="EMBL" id="NKUC01000073">
    <property type="protein sequence ID" value="PYD55510.1"/>
    <property type="molecule type" value="Genomic_DNA"/>
</dbReference>
<dbReference type="InterPro" id="IPR036938">
    <property type="entry name" value="PAP2/HPO_sf"/>
</dbReference>